<dbReference type="Pfam" id="PF01425">
    <property type="entry name" value="Amidase"/>
    <property type="match status" value="1"/>
</dbReference>
<organism evidence="2">
    <name type="scientific">mine drainage metagenome</name>
    <dbReference type="NCBI Taxonomy" id="410659"/>
    <lineage>
        <taxon>unclassified sequences</taxon>
        <taxon>metagenomes</taxon>
        <taxon>ecological metagenomes</taxon>
    </lineage>
</organism>
<dbReference type="InterPro" id="IPR023631">
    <property type="entry name" value="Amidase_dom"/>
</dbReference>
<dbReference type="PANTHER" id="PTHR11895:SF7">
    <property type="entry name" value="GLUTAMYL-TRNA(GLN) AMIDOTRANSFERASE SUBUNIT A, MITOCHONDRIAL"/>
    <property type="match status" value="1"/>
</dbReference>
<dbReference type="AlphaFoldDB" id="T1AVT7"/>
<proteinExistence type="predicted"/>
<reference evidence="2" key="2">
    <citation type="journal article" date="2014" name="ISME J.">
        <title>Microbial stratification in low pH oxic and suboxic macroscopic growths along an acid mine drainage.</title>
        <authorList>
            <person name="Mendez-Garcia C."/>
            <person name="Mesa V."/>
            <person name="Sprenger R.R."/>
            <person name="Richter M."/>
            <person name="Diez M.S."/>
            <person name="Solano J."/>
            <person name="Bargiela R."/>
            <person name="Golyshina O.V."/>
            <person name="Manteca A."/>
            <person name="Ramos J.L."/>
            <person name="Gallego J.R."/>
            <person name="Llorente I."/>
            <person name="Martins Dos Santos V.A."/>
            <person name="Jensen O.N."/>
            <person name="Pelaez A.I."/>
            <person name="Sanchez J."/>
            <person name="Ferrer M."/>
        </authorList>
    </citation>
    <scope>NUCLEOTIDE SEQUENCE</scope>
</reference>
<comment type="caution">
    <text evidence="2">The sequence shown here is derived from an EMBL/GenBank/DDBJ whole genome shotgun (WGS) entry which is preliminary data.</text>
</comment>
<name>T1AVT7_9ZZZZ</name>
<dbReference type="InterPro" id="IPR000120">
    <property type="entry name" value="Amidase"/>
</dbReference>
<dbReference type="GO" id="GO:0016787">
    <property type="term" value="F:hydrolase activity"/>
    <property type="evidence" value="ECO:0007669"/>
    <property type="project" value="UniProtKB-KW"/>
</dbReference>
<evidence type="ECO:0000259" key="1">
    <source>
        <dbReference type="Pfam" id="PF01425"/>
    </source>
</evidence>
<dbReference type="NCBIfam" id="NF005687">
    <property type="entry name" value="PRK07487.1"/>
    <property type="match status" value="1"/>
</dbReference>
<accession>T1AVT7</accession>
<reference evidence="2" key="1">
    <citation type="submission" date="2013-08" db="EMBL/GenBank/DDBJ databases">
        <authorList>
            <person name="Mendez C."/>
            <person name="Richter M."/>
            <person name="Ferrer M."/>
            <person name="Sanchez J."/>
        </authorList>
    </citation>
    <scope>NUCLEOTIDE SEQUENCE</scope>
</reference>
<evidence type="ECO:0000313" key="2">
    <source>
        <dbReference type="EMBL" id="EQD64736.1"/>
    </source>
</evidence>
<dbReference type="EMBL" id="AUZZ01001316">
    <property type="protein sequence ID" value="EQD64736.1"/>
    <property type="molecule type" value="Genomic_DNA"/>
</dbReference>
<dbReference type="InterPro" id="IPR036928">
    <property type="entry name" value="AS_sf"/>
</dbReference>
<dbReference type="Gene3D" id="3.90.1300.10">
    <property type="entry name" value="Amidase signature (AS) domain"/>
    <property type="match status" value="1"/>
</dbReference>
<dbReference type="SUPFAM" id="SSF75304">
    <property type="entry name" value="Amidase signature (AS) enzymes"/>
    <property type="match status" value="1"/>
</dbReference>
<sequence>MPQAERFHVRVHHGRLPMSARGVFAVAASGGLRHTYRLYPWMRRSGAVVNDLWRGSLSDLAEAIRARKVSSTEVVQAHLQRIDAVNPRVNALPEVLRDAALRAAAQADHALARGVAPGPLHGVPFTLKINIDLAGSATTAGVPALREAVPACDAPHVAQLKAAGAIALARGNMPDFGFRWHTDSSLHGASLNPWDARVTPGGSSGGDAIALATGMTPLGLGNDFGGSLRYPALCCGVAALRPTLGRVARAAPPTPVEPPLSFQMFSVHGPMARQVRDLRLALAAMSAADARDPWWVPAALVGPALRAPIKVAMCVDPGAWGVHARVAEGVRKAAHWLQQAGYVVEESAPPQVQDMLETYMQIIAADVRSTLLPAVNALTSPDTQRFVTDFMRLVPASTLDGYIGALARRNQIARAWDLFQQDCPLLLAPVSTQPPFAVGFDVSGVAAVRALMQAMALSVGVNLLGLPAVAVPVGVAQGLPQGVQLIGARYREDLCLDAAECIERAAAMPTPIDPRF</sequence>
<dbReference type="PANTHER" id="PTHR11895">
    <property type="entry name" value="TRANSAMIDASE"/>
    <property type="match status" value="1"/>
</dbReference>
<gene>
    <name evidence="2" type="ORF">B2A_01862</name>
</gene>
<keyword evidence="2" id="KW-0378">Hydrolase</keyword>
<protein>
    <submittedName>
        <fullName evidence="2">Indoleacetamide hydrolase</fullName>
    </submittedName>
</protein>
<feature type="domain" description="Amidase" evidence="1">
    <location>
        <begin position="73"/>
        <end position="496"/>
    </location>
</feature>
<dbReference type="PIRSF" id="PIRSF001221">
    <property type="entry name" value="Amidase_fungi"/>
    <property type="match status" value="1"/>
</dbReference>